<dbReference type="GO" id="GO:0004112">
    <property type="term" value="F:cyclic-nucleotide phosphodiesterase activity"/>
    <property type="evidence" value="ECO:0007669"/>
    <property type="project" value="InterPro"/>
</dbReference>
<dbReference type="AlphaFoldDB" id="A0A2N5Y7I6"/>
<dbReference type="NCBIfam" id="NF008359">
    <property type="entry name" value="PRK11148.1"/>
    <property type="match status" value="1"/>
</dbReference>
<dbReference type="PANTHER" id="PTHR42988:SF2">
    <property type="entry name" value="CYCLIC NUCLEOTIDE PHOSPHODIESTERASE CBUA0032-RELATED"/>
    <property type="match status" value="1"/>
</dbReference>
<dbReference type="EMBL" id="PKLZ01000001">
    <property type="protein sequence ID" value="PLW84339.1"/>
    <property type="molecule type" value="Genomic_DNA"/>
</dbReference>
<comment type="caution">
    <text evidence="6">The sequence shown here is derived from an EMBL/GenBank/DDBJ whole genome shotgun (WGS) entry which is preliminary data.</text>
</comment>
<dbReference type="PANTHER" id="PTHR42988">
    <property type="entry name" value="PHOSPHOHYDROLASE"/>
    <property type="match status" value="1"/>
</dbReference>
<dbReference type="InterPro" id="IPR050884">
    <property type="entry name" value="CNP_phosphodiesterase-III"/>
</dbReference>
<keyword evidence="2" id="KW-0378">Hydrolase</keyword>
<protein>
    <submittedName>
        <fullName evidence="6">3',5'-cyclic-AMP phosphodiesterase</fullName>
    </submittedName>
</protein>
<keyword evidence="7" id="KW-1185">Reference proteome</keyword>
<dbReference type="InterPro" id="IPR026575">
    <property type="entry name" value="GpdQ/CpdA-like"/>
</dbReference>
<evidence type="ECO:0000256" key="3">
    <source>
        <dbReference type="ARBA" id="ARBA00023004"/>
    </source>
</evidence>
<name>A0A2N5Y7I6_9GAMM</name>
<dbReference type="Pfam" id="PF00149">
    <property type="entry name" value="Metallophos"/>
    <property type="match status" value="1"/>
</dbReference>
<evidence type="ECO:0000259" key="5">
    <source>
        <dbReference type="Pfam" id="PF00149"/>
    </source>
</evidence>
<evidence type="ECO:0000256" key="1">
    <source>
        <dbReference type="ARBA" id="ARBA00022723"/>
    </source>
</evidence>
<accession>A0A2N5Y7I6</accession>
<organism evidence="6 7">
    <name type="scientific">Kineobactrum sediminis</name>
    <dbReference type="NCBI Taxonomy" id="1905677"/>
    <lineage>
        <taxon>Bacteria</taxon>
        <taxon>Pseudomonadati</taxon>
        <taxon>Pseudomonadota</taxon>
        <taxon>Gammaproteobacteria</taxon>
        <taxon>Cellvibrionales</taxon>
        <taxon>Halieaceae</taxon>
        <taxon>Kineobactrum</taxon>
    </lineage>
</organism>
<dbReference type="InterPro" id="IPR029052">
    <property type="entry name" value="Metallo-depent_PP-like"/>
</dbReference>
<dbReference type="OrthoDB" id="9784378at2"/>
<evidence type="ECO:0000256" key="4">
    <source>
        <dbReference type="ARBA" id="ARBA00025742"/>
    </source>
</evidence>
<dbReference type="RefSeq" id="WP_101519974.1">
    <property type="nucleotide sequence ID" value="NZ_PKLZ01000001.1"/>
</dbReference>
<keyword evidence="1" id="KW-0479">Metal-binding</keyword>
<dbReference type="Proteomes" id="UP000234845">
    <property type="component" value="Unassembled WGS sequence"/>
</dbReference>
<comment type="similarity">
    <text evidence="4">Belongs to the cyclic nucleotide phosphodiesterase class-III family.</text>
</comment>
<gene>
    <name evidence="6" type="ORF">CWI75_03085</name>
</gene>
<dbReference type="SUPFAM" id="SSF56300">
    <property type="entry name" value="Metallo-dependent phosphatases"/>
    <property type="match status" value="1"/>
</dbReference>
<evidence type="ECO:0000313" key="7">
    <source>
        <dbReference type="Proteomes" id="UP000234845"/>
    </source>
</evidence>
<dbReference type="GO" id="GO:0046872">
    <property type="term" value="F:metal ion binding"/>
    <property type="evidence" value="ECO:0007669"/>
    <property type="project" value="UniProtKB-KW"/>
</dbReference>
<evidence type="ECO:0000313" key="6">
    <source>
        <dbReference type="EMBL" id="PLW84339.1"/>
    </source>
</evidence>
<dbReference type="CDD" id="cd07402">
    <property type="entry name" value="MPP_GpdQ"/>
    <property type="match status" value="1"/>
</dbReference>
<dbReference type="InterPro" id="IPR004843">
    <property type="entry name" value="Calcineurin-like_PHP"/>
</dbReference>
<dbReference type="Gene3D" id="3.60.21.10">
    <property type="match status" value="1"/>
</dbReference>
<evidence type="ECO:0000256" key="2">
    <source>
        <dbReference type="ARBA" id="ARBA00022801"/>
    </source>
</evidence>
<feature type="domain" description="Calcineurin-like phosphoesterase" evidence="5">
    <location>
        <begin position="20"/>
        <end position="209"/>
    </location>
</feature>
<proteinExistence type="inferred from homology"/>
<keyword evidence="3" id="KW-0408">Iron</keyword>
<reference evidence="7" key="1">
    <citation type="submission" date="2017-11" db="EMBL/GenBank/DDBJ databases">
        <title>The draft genome sequence of Chromatocurvus sp. F02.</title>
        <authorList>
            <person name="Du Z.-J."/>
            <person name="Chang Y.-Q."/>
        </authorList>
    </citation>
    <scope>NUCLEOTIDE SEQUENCE [LARGE SCALE GENOMIC DNA]</scope>
    <source>
        <strain evidence="7">F02</strain>
    </source>
</reference>
<sequence length="279" mass="30600">MNSYRHLRHYLAVPTATIHLVQLTDTHLCREPGGTLLGMDTDHSVQAVISQVRREQPRIDAILGTGDLSDNGALEAYQRLHAYFAGLCPRQFWLPGNHDNRALMNTLDTSGELLSNDIRIGGWQVLMLDSQIEGEVGGELGAGQLALLREALEEAAVAGLFSLVCLHHQPVAIGCQWLDAQKVADAEAFFAVLEQYPGVRGILWGHIHQQVDRVWQGRRLMASPSCCVQFAPGSDVFKADDAAPGYRWLQLQPDGHIDTGVSRVEGVHFTVDLDSGGYS</sequence>